<dbReference type="EMBL" id="PVTO01000025">
    <property type="protein sequence ID" value="PRY78674.1"/>
    <property type="molecule type" value="Genomic_DNA"/>
</dbReference>
<feature type="domain" description="Methyltransferase type 11" evidence="1">
    <location>
        <begin position="63"/>
        <end position="130"/>
    </location>
</feature>
<dbReference type="AlphaFoldDB" id="A0A2T0W1J6"/>
<dbReference type="Gene3D" id="3.40.50.150">
    <property type="entry name" value="Vaccinia Virus protein VP39"/>
    <property type="match status" value="1"/>
</dbReference>
<dbReference type="Proteomes" id="UP000238205">
    <property type="component" value="Unassembled WGS sequence"/>
</dbReference>
<organism evidence="2 3">
    <name type="scientific">Alkalibacterium olivapovliticus</name>
    <dbReference type="NCBI Taxonomy" id="99907"/>
    <lineage>
        <taxon>Bacteria</taxon>
        <taxon>Bacillati</taxon>
        <taxon>Bacillota</taxon>
        <taxon>Bacilli</taxon>
        <taxon>Lactobacillales</taxon>
        <taxon>Carnobacteriaceae</taxon>
        <taxon>Alkalibacterium</taxon>
    </lineage>
</organism>
<accession>A0A2T0W1J6</accession>
<dbReference type="GO" id="GO:0008757">
    <property type="term" value="F:S-adenosylmethionine-dependent methyltransferase activity"/>
    <property type="evidence" value="ECO:0007669"/>
    <property type="project" value="InterPro"/>
</dbReference>
<name>A0A2T0W1J6_9LACT</name>
<comment type="caution">
    <text evidence="2">The sequence shown here is derived from an EMBL/GenBank/DDBJ whole genome shotgun (WGS) entry which is preliminary data.</text>
</comment>
<evidence type="ECO:0000259" key="1">
    <source>
        <dbReference type="Pfam" id="PF08241"/>
    </source>
</evidence>
<keyword evidence="2" id="KW-0808">Transferase</keyword>
<reference evidence="2 3" key="1">
    <citation type="submission" date="2018-03" db="EMBL/GenBank/DDBJ databases">
        <title>Genomic Encyclopedia of Archaeal and Bacterial Type Strains, Phase II (KMG-II): from individual species to whole genera.</title>
        <authorList>
            <person name="Goeker M."/>
        </authorList>
    </citation>
    <scope>NUCLEOTIDE SEQUENCE [LARGE SCALE GENOMIC DNA]</scope>
    <source>
        <strain evidence="2 3">DSM 13175</strain>
    </source>
</reference>
<evidence type="ECO:0000313" key="2">
    <source>
        <dbReference type="EMBL" id="PRY78674.1"/>
    </source>
</evidence>
<proteinExistence type="predicted"/>
<evidence type="ECO:0000313" key="3">
    <source>
        <dbReference type="Proteomes" id="UP000238205"/>
    </source>
</evidence>
<keyword evidence="2" id="KW-0489">Methyltransferase</keyword>
<dbReference type="GO" id="GO:0032259">
    <property type="term" value="P:methylation"/>
    <property type="evidence" value="ECO:0007669"/>
    <property type="project" value="UniProtKB-KW"/>
</dbReference>
<sequence>MHTNQFNNEMWDRWVDNKKAYTVPLTHDQFLKAKKSDLTVSLTIGKTVPKKWFEKAKGKKLLGLASGGGQQGPIFAAHGYDVTIMDYSEKQLKSDREVAKREELSIQTVQADMTHPFPFEDNEFDIIFFQCRTFLSRIYIRCGMSVTAC</sequence>
<dbReference type="Pfam" id="PF08241">
    <property type="entry name" value="Methyltransf_11"/>
    <property type="match status" value="1"/>
</dbReference>
<gene>
    <name evidence="2" type="ORF">CLV38_12545</name>
</gene>
<dbReference type="InterPro" id="IPR029063">
    <property type="entry name" value="SAM-dependent_MTases_sf"/>
</dbReference>
<dbReference type="SUPFAM" id="SSF53335">
    <property type="entry name" value="S-adenosyl-L-methionine-dependent methyltransferases"/>
    <property type="match status" value="1"/>
</dbReference>
<keyword evidence="3" id="KW-1185">Reference proteome</keyword>
<dbReference type="CDD" id="cd02440">
    <property type="entry name" value="AdoMet_MTases"/>
    <property type="match status" value="1"/>
</dbReference>
<dbReference type="InterPro" id="IPR013216">
    <property type="entry name" value="Methyltransf_11"/>
</dbReference>
<protein>
    <submittedName>
        <fullName evidence="2">Methyltransferase family protein</fullName>
    </submittedName>
</protein>